<organism evidence="1 2">
    <name type="scientific">Myceligenerans xiligouense</name>
    <dbReference type="NCBI Taxonomy" id="253184"/>
    <lineage>
        <taxon>Bacteria</taxon>
        <taxon>Bacillati</taxon>
        <taxon>Actinomycetota</taxon>
        <taxon>Actinomycetes</taxon>
        <taxon>Micrococcales</taxon>
        <taxon>Promicromonosporaceae</taxon>
        <taxon>Myceligenerans</taxon>
    </lineage>
</organism>
<gene>
    <name evidence="1" type="ORF">EDD34_3235</name>
</gene>
<protein>
    <submittedName>
        <fullName evidence="1">Uncharacterized protein</fullName>
    </submittedName>
</protein>
<name>A0A3N4Z9N2_9MICO</name>
<dbReference type="RefSeq" id="WP_123815466.1">
    <property type="nucleotide sequence ID" value="NZ_RKQZ01000001.1"/>
</dbReference>
<accession>A0A3N4Z9N2</accession>
<sequence length="80" mass="8999">MAHIAHTSKTSVEIDLAKLEQVKAITGANSIRAAIERSWDRIIGLANQHDVIREIIDDPDPLPLDQIDGPHIRFRDDVEH</sequence>
<keyword evidence="2" id="KW-1185">Reference proteome</keyword>
<dbReference type="EMBL" id="RKQZ01000001">
    <property type="protein sequence ID" value="RPF22568.1"/>
    <property type="molecule type" value="Genomic_DNA"/>
</dbReference>
<proteinExistence type="predicted"/>
<comment type="caution">
    <text evidence="1">The sequence shown here is derived from an EMBL/GenBank/DDBJ whole genome shotgun (WGS) entry which is preliminary data.</text>
</comment>
<evidence type="ECO:0000313" key="1">
    <source>
        <dbReference type="EMBL" id="RPF22568.1"/>
    </source>
</evidence>
<dbReference type="AlphaFoldDB" id="A0A3N4Z9N2"/>
<reference evidence="1 2" key="1">
    <citation type="submission" date="2018-11" db="EMBL/GenBank/DDBJ databases">
        <title>Sequencing the genomes of 1000 actinobacteria strains.</title>
        <authorList>
            <person name="Klenk H.-P."/>
        </authorList>
    </citation>
    <scope>NUCLEOTIDE SEQUENCE [LARGE SCALE GENOMIC DNA]</scope>
    <source>
        <strain evidence="1 2">DSM 15700</strain>
    </source>
</reference>
<evidence type="ECO:0000313" key="2">
    <source>
        <dbReference type="Proteomes" id="UP000280501"/>
    </source>
</evidence>
<dbReference type="Proteomes" id="UP000280501">
    <property type="component" value="Unassembled WGS sequence"/>
</dbReference>